<organism evidence="2 3">
    <name type="scientific">Apilactobacillus micheneri</name>
    <dbReference type="NCBI Taxonomy" id="1899430"/>
    <lineage>
        <taxon>Bacteria</taxon>
        <taxon>Bacillati</taxon>
        <taxon>Bacillota</taxon>
        <taxon>Bacilli</taxon>
        <taxon>Lactobacillales</taxon>
        <taxon>Lactobacillaceae</taxon>
        <taxon>Apilactobacillus</taxon>
    </lineage>
</organism>
<dbReference type="EMBL" id="QUBG01000001">
    <property type="protein sequence ID" value="TPR46119.1"/>
    <property type="molecule type" value="Genomic_DNA"/>
</dbReference>
<keyword evidence="1" id="KW-0812">Transmembrane</keyword>
<feature type="transmembrane region" description="Helical" evidence="1">
    <location>
        <begin position="124"/>
        <end position="141"/>
    </location>
</feature>
<evidence type="ECO:0000256" key="1">
    <source>
        <dbReference type="SAM" id="Phobius"/>
    </source>
</evidence>
<evidence type="ECO:0000313" key="3">
    <source>
        <dbReference type="Proteomes" id="UP000784700"/>
    </source>
</evidence>
<feature type="transmembrane region" description="Helical" evidence="1">
    <location>
        <begin position="148"/>
        <end position="168"/>
    </location>
</feature>
<evidence type="ECO:0000313" key="2">
    <source>
        <dbReference type="EMBL" id="TPR46119.1"/>
    </source>
</evidence>
<keyword evidence="1" id="KW-0472">Membrane</keyword>
<keyword evidence="1" id="KW-1133">Transmembrane helix</keyword>
<feature type="transmembrane region" description="Helical" evidence="1">
    <location>
        <begin position="339"/>
        <end position="361"/>
    </location>
</feature>
<dbReference type="RefSeq" id="WP_140923674.1">
    <property type="nucleotide sequence ID" value="NZ_QUBF01000001.1"/>
</dbReference>
<dbReference type="PANTHER" id="PTHR41771">
    <property type="entry name" value="MEMBRANE PROTEIN-RELATED"/>
    <property type="match status" value="1"/>
</dbReference>
<feature type="transmembrane region" description="Helical" evidence="1">
    <location>
        <begin position="299"/>
        <end position="319"/>
    </location>
</feature>
<reference evidence="2" key="1">
    <citation type="submission" date="2018-08" db="EMBL/GenBank/DDBJ databases">
        <title>Comparative genomics of wild bee and flower associated Lactobacillus reveals potential adaptation to the bee host.</title>
        <authorList>
            <person name="Vuong H.Q."/>
            <person name="Mcfrederick Q.S."/>
        </authorList>
    </citation>
    <scope>NUCLEOTIDE SEQUENCE</scope>
    <source>
        <strain evidence="2">HV_63</strain>
    </source>
</reference>
<name>A0A9Q8IPG8_9LACO</name>
<feature type="transmembrane region" description="Helical" evidence="1">
    <location>
        <begin position="174"/>
        <end position="194"/>
    </location>
</feature>
<proteinExistence type="predicted"/>
<comment type="caution">
    <text evidence="2">The sequence shown here is derived from an EMBL/GenBank/DDBJ whole genome shotgun (WGS) entry which is preliminary data.</text>
</comment>
<dbReference type="PANTHER" id="PTHR41771:SF1">
    <property type="entry name" value="MEMBRANE PROTEIN"/>
    <property type="match status" value="1"/>
</dbReference>
<dbReference type="InterPro" id="IPR012507">
    <property type="entry name" value="YibE_F"/>
</dbReference>
<gene>
    <name evidence="2" type="ORF">DY130_00980</name>
</gene>
<dbReference type="GeneID" id="58107697"/>
<dbReference type="Proteomes" id="UP000784700">
    <property type="component" value="Unassembled WGS sequence"/>
</dbReference>
<dbReference type="AlphaFoldDB" id="A0A9Q8IPG8"/>
<feature type="transmembrane region" description="Helical" evidence="1">
    <location>
        <begin position="201"/>
        <end position="225"/>
    </location>
</feature>
<accession>A0A9Q8IPG8</accession>
<protein>
    <submittedName>
        <fullName evidence="2">YibE/F family protein</fullName>
    </submittedName>
</protein>
<sequence>MAKFLNKLSIKMILAFLLGGILLITFANHDDFLYQKPIFKVETVKKISTNKSKDSFQNTDYTYQQKLTGHITNGHYKGKKISINNSYTISRAMDHKYYPGQKAFIILHKSGGLNATIKDYKRDVPVIFLMYLAIALLCIFLKFSGITAVGSIIINTILFMLAIYLDGFNNGNNVLLIFSVLAAVFSAITLLVIIGHNRQMYVTLASTIICTFISIILSLIVFKFTHEKGIFYESMQYVTQPPRPLFLASTIIGSLGAVMDESTDIISSLFALKMERPQISKKQIFLSGRNIGKTIMGPLINVLFFIFMGETLSMTLLFLKNGNSWGYSFSMNMSLGMVQSLISGIGIVLAIPVASALTSLFSKENQK</sequence>
<dbReference type="Pfam" id="PF07907">
    <property type="entry name" value="YibE_F"/>
    <property type="match status" value="1"/>
</dbReference>